<evidence type="ECO:0000259" key="3">
    <source>
        <dbReference type="PROSITE" id="PS50835"/>
    </source>
</evidence>
<keyword evidence="4" id="KW-0378">Hydrolase</keyword>
<dbReference type="PROSITE" id="PS50835">
    <property type="entry name" value="IG_LIKE"/>
    <property type="match status" value="1"/>
</dbReference>
<keyword evidence="2" id="KW-1133">Transmembrane helix</keyword>
<dbReference type="PANTHER" id="PTHR43019:SF23">
    <property type="entry name" value="PROTEASE DO-LIKE 5, CHLOROPLASTIC"/>
    <property type="match status" value="1"/>
</dbReference>
<comment type="caution">
    <text evidence="4">The sequence shown here is derived from an EMBL/GenBank/DDBJ whole genome shotgun (WGS) entry which is preliminary data.</text>
</comment>
<dbReference type="PANTHER" id="PTHR43019">
    <property type="entry name" value="SERINE ENDOPROTEASE DEGS"/>
    <property type="match status" value="1"/>
</dbReference>
<proteinExistence type="predicted"/>
<dbReference type="InterPro" id="IPR007110">
    <property type="entry name" value="Ig-like_dom"/>
</dbReference>
<dbReference type="SUPFAM" id="SSF50494">
    <property type="entry name" value="Trypsin-like serine proteases"/>
    <property type="match status" value="1"/>
</dbReference>
<dbReference type="PRINTS" id="PR00834">
    <property type="entry name" value="PROTEASES2C"/>
</dbReference>
<dbReference type="InterPro" id="IPR043504">
    <property type="entry name" value="Peptidase_S1_PA_chymotrypsin"/>
</dbReference>
<feature type="domain" description="Ig-like" evidence="3">
    <location>
        <begin position="343"/>
        <end position="510"/>
    </location>
</feature>
<keyword evidence="2" id="KW-0472">Membrane</keyword>
<evidence type="ECO:0000256" key="2">
    <source>
        <dbReference type="SAM" id="Phobius"/>
    </source>
</evidence>
<dbReference type="InterPro" id="IPR001940">
    <property type="entry name" value="Peptidase_S1C"/>
</dbReference>
<dbReference type="OrthoDB" id="9766361at2"/>
<dbReference type="InterPro" id="IPR009003">
    <property type="entry name" value="Peptidase_S1_PA"/>
</dbReference>
<dbReference type="Pfam" id="PF13365">
    <property type="entry name" value="Trypsin_2"/>
    <property type="match status" value="1"/>
</dbReference>
<keyword evidence="2" id="KW-0812">Transmembrane</keyword>
<organism evidence="4 5">
    <name type="scientific">Altericroceibacterium spongiae</name>
    <dbReference type="NCBI Taxonomy" id="2320269"/>
    <lineage>
        <taxon>Bacteria</taxon>
        <taxon>Pseudomonadati</taxon>
        <taxon>Pseudomonadota</taxon>
        <taxon>Alphaproteobacteria</taxon>
        <taxon>Sphingomonadales</taxon>
        <taxon>Erythrobacteraceae</taxon>
        <taxon>Altericroceibacterium</taxon>
    </lineage>
</organism>
<name>A0A420EMV1_9SPHN</name>
<evidence type="ECO:0000256" key="1">
    <source>
        <dbReference type="SAM" id="Coils"/>
    </source>
</evidence>
<keyword evidence="1" id="KW-0175">Coiled coil</keyword>
<accession>A0A420EMV1</accession>
<dbReference type="Proteomes" id="UP000284395">
    <property type="component" value="Unassembled WGS sequence"/>
</dbReference>
<dbReference type="Gene3D" id="2.40.10.10">
    <property type="entry name" value="Trypsin-like serine proteases"/>
    <property type="match status" value="2"/>
</dbReference>
<keyword evidence="4" id="KW-0645">Protease</keyword>
<evidence type="ECO:0000313" key="4">
    <source>
        <dbReference type="EMBL" id="RKF22047.1"/>
    </source>
</evidence>
<dbReference type="GO" id="GO:0004252">
    <property type="term" value="F:serine-type endopeptidase activity"/>
    <property type="evidence" value="ECO:0007669"/>
    <property type="project" value="InterPro"/>
</dbReference>
<keyword evidence="5" id="KW-1185">Reference proteome</keyword>
<dbReference type="AlphaFoldDB" id="A0A420EMV1"/>
<protein>
    <submittedName>
        <fullName evidence="4">Serine protease</fullName>
    </submittedName>
</protein>
<reference evidence="4 5" key="1">
    <citation type="submission" date="2018-09" db="EMBL/GenBank/DDBJ databases">
        <title>Altererythrobacter spongiae sp. nov., isolated from a marine sponge.</title>
        <authorList>
            <person name="Zhuang L."/>
            <person name="Luo L."/>
        </authorList>
    </citation>
    <scope>NUCLEOTIDE SEQUENCE [LARGE SCALE GENOMIC DNA]</scope>
    <source>
        <strain evidence="4 5">HN-Y73</strain>
    </source>
</reference>
<sequence length="510" mass="54992">MFLVCLFLPAGQAARAEPSDINAAARGVVRILIVERDGKEVYPVSHGTGFAITPERIVTNAHVVEEARNNADLAIGIVPSDGGKAVYGRLLAVSQRNDLALVATTSSLNLPPLTLSGNPDNDSGPVTAVGYPMNVDRAQGLDMNDIFKAQPPVKSTGFLSGDRPTRDFDTLLHTAPIARGNSGGPLLDNCGRVVGVNSFGAESGGADAEFFFAVSNRELLPFLRANNITPQVNGLPCRSFDDLDQAEQERARQEQMNARLAQEDEAAALSRRRSDLQRRMQYELIQERDDGMALATFLLVIAFGAGGFGLISYQRNNHRPAYIAGGIAIVALAGSAIAWAGRPNFDELDDRVERAMHAEADAEAPGQTLTPATEGAQKLSCTIDLSRSRVTGSVDDHVDFTWTADGCVNSRTQYGFANGNWSRVLVPNTEANVSVASYRPNSREYRVDRYLLGHQAMDKARSARAEYKAPECGSDETAITDFGNQQNTVLSMLPSNPNERLVYTCTASAK</sequence>
<feature type="transmembrane region" description="Helical" evidence="2">
    <location>
        <begin position="320"/>
        <end position="341"/>
    </location>
</feature>
<evidence type="ECO:0000313" key="5">
    <source>
        <dbReference type="Proteomes" id="UP000284395"/>
    </source>
</evidence>
<dbReference type="GO" id="GO:0006508">
    <property type="term" value="P:proteolysis"/>
    <property type="evidence" value="ECO:0007669"/>
    <property type="project" value="UniProtKB-KW"/>
</dbReference>
<feature type="coiled-coil region" evidence="1">
    <location>
        <begin position="243"/>
        <end position="279"/>
    </location>
</feature>
<feature type="transmembrane region" description="Helical" evidence="2">
    <location>
        <begin position="291"/>
        <end position="313"/>
    </location>
</feature>
<gene>
    <name evidence="4" type="ORF">D6851_08065</name>
</gene>
<dbReference type="EMBL" id="RAPF01000003">
    <property type="protein sequence ID" value="RKF22047.1"/>
    <property type="molecule type" value="Genomic_DNA"/>
</dbReference>